<protein>
    <submittedName>
        <fullName evidence="1">Uncharacterized protein</fullName>
    </submittedName>
</protein>
<evidence type="ECO:0000313" key="1">
    <source>
        <dbReference type="EMBL" id="ROW13348.1"/>
    </source>
</evidence>
<organism evidence="1 2">
    <name type="scientific">Cytospora leucostoma</name>
    <dbReference type="NCBI Taxonomy" id="1230097"/>
    <lineage>
        <taxon>Eukaryota</taxon>
        <taxon>Fungi</taxon>
        <taxon>Dikarya</taxon>
        <taxon>Ascomycota</taxon>
        <taxon>Pezizomycotina</taxon>
        <taxon>Sordariomycetes</taxon>
        <taxon>Sordariomycetidae</taxon>
        <taxon>Diaporthales</taxon>
        <taxon>Cytosporaceae</taxon>
        <taxon>Cytospora</taxon>
    </lineage>
</organism>
<accession>A0A423XBM6</accession>
<gene>
    <name evidence="1" type="ORF">VPNG_05462</name>
</gene>
<proteinExistence type="predicted"/>
<dbReference type="AlphaFoldDB" id="A0A423XBM6"/>
<name>A0A423XBM6_9PEZI</name>
<comment type="caution">
    <text evidence="1">The sequence shown here is derived from an EMBL/GenBank/DDBJ whole genome shotgun (WGS) entry which is preliminary data.</text>
</comment>
<sequence length="112" mass="12151">MVSPSSTSFVGRDATILNYIEASTSTGHTGQSLPPQDATRMLGSGGVCLAAVVSPAFLSDRQLNFTSRIENLEKERAPSGNPLRWTPTPTPPWSVRKYPHPYLDMSMSVRAT</sequence>
<evidence type="ECO:0000313" key="2">
    <source>
        <dbReference type="Proteomes" id="UP000285146"/>
    </source>
</evidence>
<dbReference type="EMBL" id="LKEB01000020">
    <property type="protein sequence ID" value="ROW13348.1"/>
    <property type="molecule type" value="Genomic_DNA"/>
</dbReference>
<dbReference type="Proteomes" id="UP000285146">
    <property type="component" value="Unassembled WGS sequence"/>
</dbReference>
<dbReference type="InParanoid" id="A0A423XBM6"/>
<keyword evidence="2" id="KW-1185">Reference proteome</keyword>
<reference evidence="1 2" key="1">
    <citation type="submission" date="2015-09" db="EMBL/GenBank/DDBJ databases">
        <title>Host preference determinants of Valsa canker pathogens revealed by comparative genomics.</title>
        <authorList>
            <person name="Yin Z."/>
            <person name="Huang L."/>
        </authorList>
    </citation>
    <scope>NUCLEOTIDE SEQUENCE [LARGE SCALE GENOMIC DNA]</scope>
    <source>
        <strain evidence="1 2">SXYLt</strain>
    </source>
</reference>